<proteinExistence type="inferred from homology"/>
<comment type="caution">
    <text evidence="5">The sequence shown here is derived from an EMBL/GenBank/DDBJ whole genome shotgun (WGS) entry which is preliminary data.</text>
</comment>
<name>A0A955RS25_UNCKA</name>
<dbReference type="GO" id="GO:0005524">
    <property type="term" value="F:ATP binding"/>
    <property type="evidence" value="ECO:0007669"/>
    <property type="project" value="UniProtKB-KW"/>
</dbReference>
<dbReference type="GO" id="GO:0008986">
    <property type="term" value="F:pyruvate, water dikinase activity"/>
    <property type="evidence" value="ECO:0007669"/>
    <property type="project" value="InterPro"/>
</dbReference>
<organism evidence="5 6">
    <name type="scientific">candidate division WWE3 bacterium</name>
    <dbReference type="NCBI Taxonomy" id="2053526"/>
    <lineage>
        <taxon>Bacteria</taxon>
        <taxon>Katanobacteria</taxon>
    </lineage>
</organism>
<evidence type="ECO:0000259" key="4">
    <source>
        <dbReference type="Pfam" id="PF00391"/>
    </source>
</evidence>
<dbReference type="Proteomes" id="UP000751518">
    <property type="component" value="Unassembled WGS sequence"/>
</dbReference>
<dbReference type="PANTHER" id="PTHR43030:SF1">
    <property type="entry name" value="PHOSPHOENOLPYRUVATE SYNTHASE"/>
    <property type="match status" value="1"/>
</dbReference>
<gene>
    <name evidence="5" type="ORF">KC614_02500</name>
</gene>
<dbReference type="SUPFAM" id="SSF52009">
    <property type="entry name" value="Phosphohistidine domain"/>
    <property type="match status" value="1"/>
</dbReference>
<evidence type="ECO:0000256" key="1">
    <source>
        <dbReference type="ARBA" id="ARBA00007837"/>
    </source>
</evidence>
<keyword evidence="2" id="KW-0547">Nucleotide-binding</keyword>
<sequence length="324" mass="35648">MGYIHIFTDGLDKLLSASIWFPHYGGSDTFLYYDNGGLKGFVGSDEYRQLGDVGAKQLRNPEFFANLLSEANKIMSRSARLDRTPRIENLRIAADLLSDAYKIYFKTEEFTTSELDIVNDAKLIEDIGRLRLDFINSCINLTELVHSQAINSSGPDAEFMTIDEVINGTEVDDLTQRQHAFLLQKDNNETRMLVGNEASNTFAKLYNPSPKQVDELHGTTASPGKVAGVAYKISLTATNIDELIQQMPQGAILITESTQPRMLLACQKASGIVTDEGGILSHTAIIARELAIPCVVGTRTATQNIQTGDEIALDADKSVVRIIN</sequence>
<dbReference type="Gene3D" id="3.50.30.10">
    <property type="entry name" value="Phosphohistidine domain"/>
    <property type="match status" value="1"/>
</dbReference>
<evidence type="ECO:0000256" key="2">
    <source>
        <dbReference type="ARBA" id="ARBA00022741"/>
    </source>
</evidence>
<accession>A0A955RS25</accession>
<protein>
    <recommendedName>
        <fullName evidence="4">PEP-utilising enzyme mobile domain-containing protein</fullName>
    </recommendedName>
</protein>
<dbReference type="AlphaFoldDB" id="A0A955RS25"/>
<comment type="similarity">
    <text evidence="1">Belongs to the PEP-utilizing enzyme family.</text>
</comment>
<dbReference type="InterPro" id="IPR036637">
    <property type="entry name" value="Phosphohistidine_dom_sf"/>
</dbReference>
<dbReference type="InterPro" id="IPR006319">
    <property type="entry name" value="PEP_synth"/>
</dbReference>
<dbReference type="EMBL" id="JAGQKZ010000016">
    <property type="protein sequence ID" value="MCA9392052.1"/>
    <property type="molecule type" value="Genomic_DNA"/>
</dbReference>
<reference evidence="5" key="1">
    <citation type="submission" date="2020-04" db="EMBL/GenBank/DDBJ databases">
        <authorList>
            <person name="Zhang T."/>
        </authorList>
    </citation>
    <scope>NUCLEOTIDE SEQUENCE</scope>
    <source>
        <strain evidence="5">HKST-UBA03</strain>
    </source>
</reference>
<reference evidence="5" key="2">
    <citation type="journal article" date="2021" name="Microbiome">
        <title>Successional dynamics and alternative stable states in a saline activated sludge microbial community over 9 years.</title>
        <authorList>
            <person name="Wang Y."/>
            <person name="Ye J."/>
            <person name="Ju F."/>
            <person name="Liu L."/>
            <person name="Boyd J.A."/>
            <person name="Deng Y."/>
            <person name="Parks D.H."/>
            <person name="Jiang X."/>
            <person name="Yin X."/>
            <person name="Woodcroft B.J."/>
            <person name="Tyson G.W."/>
            <person name="Hugenholtz P."/>
            <person name="Polz M.F."/>
            <person name="Zhang T."/>
        </authorList>
    </citation>
    <scope>NUCLEOTIDE SEQUENCE</scope>
    <source>
        <strain evidence="5">HKST-UBA03</strain>
    </source>
</reference>
<dbReference type="InterPro" id="IPR008279">
    <property type="entry name" value="PEP-util_enz_mobile_dom"/>
</dbReference>
<evidence type="ECO:0000313" key="5">
    <source>
        <dbReference type="EMBL" id="MCA9392052.1"/>
    </source>
</evidence>
<dbReference type="Pfam" id="PF00391">
    <property type="entry name" value="PEP-utilizers"/>
    <property type="match status" value="1"/>
</dbReference>
<keyword evidence="3" id="KW-0067">ATP-binding</keyword>
<dbReference type="PANTHER" id="PTHR43030">
    <property type="entry name" value="PHOSPHOENOLPYRUVATE SYNTHASE"/>
    <property type="match status" value="1"/>
</dbReference>
<feature type="domain" description="PEP-utilising enzyme mobile" evidence="4">
    <location>
        <begin position="248"/>
        <end position="317"/>
    </location>
</feature>
<evidence type="ECO:0000256" key="3">
    <source>
        <dbReference type="ARBA" id="ARBA00022840"/>
    </source>
</evidence>
<evidence type="ECO:0000313" key="6">
    <source>
        <dbReference type="Proteomes" id="UP000751518"/>
    </source>
</evidence>